<feature type="transmembrane region" description="Helical" evidence="1">
    <location>
        <begin position="6"/>
        <end position="24"/>
    </location>
</feature>
<organism evidence="2">
    <name type="scientific">viral metagenome</name>
    <dbReference type="NCBI Taxonomy" id="1070528"/>
    <lineage>
        <taxon>unclassified sequences</taxon>
        <taxon>metagenomes</taxon>
        <taxon>organismal metagenomes</taxon>
    </lineage>
</organism>
<evidence type="ECO:0000256" key="1">
    <source>
        <dbReference type="SAM" id="Phobius"/>
    </source>
</evidence>
<name>A0A6C0JST7_9ZZZZ</name>
<proteinExistence type="predicted"/>
<sequence length="34" mass="3935">MNNLLIPLIIVNISVLFLMGIIIFEKKIPKYIYG</sequence>
<evidence type="ECO:0000313" key="2">
    <source>
        <dbReference type="EMBL" id="QHU06948.1"/>
    </source>
</evidence>
<dbReference type="AlphaFoldDB" id="A0A6C0JST7"/>
<accession>A0A6C0JST7</accession>
<dbReference type="EMBL" id="MN740669">
    <property type="protein sequence ID" value="QHU06948.1"/>
    <property type="molecule type" value="Genomic_DNA"/>
</dbReference>
<keyword evidence="1" id="KW-0812">Transmembrane</keyword>
<keyword evidence="1" id="KW-0472">Membrane</keyword>
<keyword evidence="1" id="KW-1133">Transmembrane helix</keyword>
<reference evidence="2" key="1">
    <citation type="journal article" date="2020" name="Nature">
        <title>Giant virus diversity and host interactions through global metagenomics.</title>
        <authorList>
            <person name="Schulz F."/>
            <person name="Roux S."/>
            <person name="Paez-Espino D."/>
            <person name="Jungbluth S."/>
            <person name="Walsh D.A."/>
            <person name="Denef V.J."/>
            <person name="McMahon K.D."/>
            <person name="Konstantinidis K.T."/>
            <person name="Eloe-Fadrosh E.A."/>
            <person name="Kyrpides N.C."/>
            <person name="Woyke T."/>
        </authorList>
    </citation>
    <scope>NUCLEOTIDE SEQUENCE</scope>
    <source>
        <strain evidence="2">GVMAG-S-1038524-41</strain>
    </source>
</reference>
<protein>
    <submittedName>
        <fullName evidence="2">Uncharacterized protein</fullName>
    </submittedName>
</protein>